<gene>
    <name evidence="5" type="ORF">H7849_05520</name>
</gene>
<evidence type="ECO:0000259" key="4">
    <source>
        <dbReference type="Pfam" id="PF10531"/>
    </source>
</evidence>
<reference evidence="5 6" key="1">
    <citation type="submission" date="2020-08" db="EMBL/GenBank/DDBJ databases">
        <title>Edaphobacter telluris sp. nov. and Acidobacterium dinghuensis sp. nov., two acidobacteria isolated from forest soil.</title>
        <authorList>
            <person name="Fu J."/>
            <person name="Qiu L."/>
        </authorList>
    </citation>
    <scope>NUCLEOTIDE SEQUENCE [LARGE SCALE GENOMIC DNA]</scope>
    <source>
        <strain evidence="5">4Y35</strain>
    </source>
</reference>
<dbReference type="GO" id="GO:0015159">
    <property type="term" value="F:polysaccharide transmembrane transporter activity"/>
    <property type="evidence" value="ECO:0007669"/>
    <property type="project" value="InterPro"/>
</dbReference>
<proteinExistence type="predicted"/>
<sequence>MPGAMLRGLMVLLMAAGQLCYAQATQAAPDAAMSGVAKTPEVVPATYKIGMGDVLHITVWEEPQLTETAVVRPDGKVSMPLVTEVDVAGLTPEAAQQVLTERLVKFVHKPRVTVTVQEIHSRMVYITGEVQRPGAYPLMDAMNVVQLVARAGGLTDFAKQKQVYVLRGGTSARLNVNYEKVLKGQAPQQNVELAPGDTVVVP</sequence>
<dbReference type="Gene3D" id="3.30.1950.10">
    <property type="entry name" value="wza like domain"/>
    <property type="match status" value="1"/>
</dbReference>
<dbReference type="RefSeq" id="WP_186744818.1">
    <property type="nucleotide sequence ID" value="NZ_CP060394.1"/>
</dbReference>
<organism evidence="5 6">
    <name type="scientific">Alloacidobacterium dinghuense</name>
    <dbReference type="NCBI Taxonomy" id="2763107"/>
    <lineage>
        <taxon>Bacteria</taxon>
        <taxon>Pseudomonadati</taxon>
        <taxon>Acidobacteriota</taxon>
        <taxon>Terriglobia</taxon>
        <taxon>Terriglobales</taxon>
        <taxon>Acidobacteriaceae</taxon>
        <taxon>Alloacidobacterium</taxon>
    </lineage>
</organism>
<dbReference type="Pfam" id="PF10531">
    <property type="entry name" value="SLBB"/>
    <property type="match status" value="1"/>
</dbReference>
<dbReference type="KEGG" id="adin:H7849_05520"/>
<dbReference type="InterPro" id="IPR019554">
    <property type="entry name" value="Soluble_ligand-bd"/>
</dbReference>
<dbReference type="AlphaFoldDB" id="A0A7G8BLJ1"/>
<feature type="domain" description="Polysaccharide export protein N-terminal" evidence="3">
    <location>
        <begin position="43"/>
        <end position="117"/>
    </location>
</feature>
<feature type="chain" id="PRO_5029020156" evidence="2">
    <location>
        <begin position="28"/>
        <end position="202"/>
    </location>
</feature>
<dbReference type="InterPro" id="IPR003715">
    <property type="entry name" value="Poly_export_N"/>
</dbReference>
<dbReference type="Pfam" id="PF02563">
    <property type="entry name" value="Poly_export"/>
    <property type="match status" value="1"/>
</dbReference>
<evidence type="ECO:0000256" key="1">
    <source>
        <dbReference type="ARBA" id="ARBA00022729"/>
    </source>
</evidence>
<evidence type="ECO:0000256" key="2">
    <source>
        <dbReference type="SAM" id="SignalP"/>
    </source>
</evidence>
<dbReference type="EMBL" id="CP060394">
    <property type="protein sequence ID" value="QNI33411.1"/>
    <property type="molecule type" value="Genomic_DNA"/>
</dbReference>
<keyword evidence="1 2" id="KW-0732">Signal</keyword>
<protein>
    <submittedName>
        <fullName evidence="5">Polysaccharide biosynthesis/export family protein</fullName>
    </submittedName>
</protein>
<dbReference type="PANTHER" id="PTHR33619:SF3">
    <property type="entry name" value="POLYSACCHARIDE EXPORT PROTEIN GFCE-RELATED"/>
    <property type="match status" value="1"/>
</dbReference>
<dbReference type="InterPro" id="IPR049712">
    <property type="entry name" value="Poly_export"/>
</dbReference>
<feature type="domain" description="Soluble ligand binding" evidence="4">
    <location>
        <begin position="123"/>
        <end position="172"/>
    </location>
</feature>
<evidence type="ECO:0000313" key="6">
    <source>
        <dbReference type="Proteomes" id="UP000515312"/>
    </source>
</evidence>
<dbReference type="PANTHER" id="PTHR33619">
    <property type="entry name" value="POLYSACCHARIDE EXPORT PROTEIN GFCE-RELATED"/>
    <property type="match status" value="1"/>
</dbReference>
<dbReference type="Gene3D" id="3.10.560.10">
    <property type="entry name" value="Outer membrane lipoprotein wza domain like"/>
    <property type="match status" value="1"/>
</dbReference>
<name>A0A7G8BLJ1_9BACT</name>
<feature type="signal peptide" evidence="2">
    <location>
        <begin position="1"/>
        <end position="27"/>
    </location>
</feature>
<dbReference type="Proteomes" id="UP000515312">
    <property type="component" value="Chromosome"/>
</dbReference>
<evidence type="ECO:0000313" key="5">
    <source>
        <dbReference type="EMBL" id="QNI33411.1"/>
    </source>
</evidence>
<accession>A0A7G8BLJ1</accession>
<keyword evidence="6" id="KW-1185">Reference proteome</keyword>
<evidence type="ECO:0000259" key="3">
    <source>
        <dbReference type="Pfam" id="PF02563"/>
    </source>
</evidence>